<proteinExistence type="predicted"/>
<accession>A0A6N3X858</accession>
<reference evidence="2 3" key="1">
    <citation type="submission" date="2015-01" db="EMBL/GenBank/DDBJ databases">
        <title>Lifestyle Evolution in Cyanobacterial Symbionts of Sponges.</title>
        <authorList>
            <person name="Burgsdorf I."/>
            <person name="Slaby B.M."/>
            <person name="Handley K.M."/>
            <person name="Haber M."/>
            <person name="Blom J."/>
            <person name="Marshall C.W."/>
            <person name="Gilbert J.A."/>
            <person name="Hentschel U."/>
            <person name="Steindler L."/>
        </authorList>
    </citation>
    <scope>NUCLEOTIDE SEQUENCE [LARGE SCALE GENOMIC DNA]</scope>
    <source>
        <strain evidence="2">142</strain>
    </source>
</reference>
<dbReference type="AlphaFoldDB" id="A0A6N3X858"/>
<keyword evidence="1" id="KW-0472">Membrane</keyword>
<evidence type="ECO:0000256" key="1">
    <source>
        <dbReference type="SAM" id="Phobius"/>
    </source>
</evidence>
<evidence type="ECO:0000313" key="2">
    <source>
        <dbReference type="EMBL" id="KKZ13904.1"/>
    </source>
</evidence>
<sequence length="66" mass="7588">MRNVEPHLTTLGKAILLFTGPEKLPGACQNHVTFRKMRRNTYCPAMALILFAVWILFFLSRLEVLV</sequence>
<organism evidence="2 3">
    <name type="scientific">Candidatus Synechococcus spongiarum 142</name>
    <dbReference type="NCBI Taxonomy" id="1608213"/>
    <lineage>
        <taxon>Bacteria</taxon>
        <taxon>Bacillati</taxon>
        <taxon>Cyanobacteriota</taxon>
        <taxon>Cyanophyceae</taxon>
        <taxon>Synechococcales</taxon>
        <taxon>Synechococcaceae</taxon>
        <taxon>Synechococcus</taxon>
    </lineage>
</organism>
<protein>
    <submittedName>
        <fullName evidence="2">Uncharacterized protein</fullName>
    </submittedName>
</protein>
<keyword evidence="1" id="KW-1133">Transmembrane helix</keyword>
<keyword evidence="1" id="KW-0812">Transmembrane</keyword>
<dbReference type="EMBL" id="JXUO01000203">
    <property type="protein sequence ID" value="KKZ13904.1"/>
    <property type="molecule type" value="Genomic_DNA"/>
</dbReference>
<gene>
    <name evidence="2" type="ORF">TH68_06005</name>
</gene>
<dbReference type="Proteomes" id="UP000035054">
    <property type="component" value="Unassembled WGS sequence"/>
</dbReference>
<comment type="caution">
    <text evidence="2">The sequence shown here is derived from an EMBL/GenBank/DDBJ whole genome shotgun (WGS) entry which is preliminary data.</text>
</comment>
<feature type="transmembrane region" description="Helical" evidence="1">
    <location>
        <begin position="41"/>
        <end position="60"/>
    </location>
</feature>
<evidence type="ECO:0000313" key="3">
    <source>
        <dbReference type="Proteomes" id="UP000035054"/>
    </source>
</evidence>
<name>A0A6N3X858_9SYNE</name>